<name>A0ABR3J580_9AGAR</name>
<keyword evidence="2" id="KW-0472">Membrane</keyword>
<evidence type="ECO:0000256" key="3">
    <source>
        <dbReference type="SAM" id="SignalP"/>
    </source>
</evidence>
<keyword evidence="2" id="KW-1133">Transmembrane helix</keyword>
<evidence type="ECO:0000313" key="4">
    <source>
        <dbReference type="EMBL" id="KAL0950657.1"/>
    </source>
</evidence>
<evidence type="ECO:0000313" key="5">
    <source>
        <dbReference type="Proteomes" id="UP001556367"/>
    </source>
</evidence>
<organism evidence="4 5">
    <name type="scientific">Hohenbuehelia grisea</name>
    <dbReference type="NCBI Taxonomy" id="104357"/>
    <lineage>
        <taxon>Eukaryota</taxon>
        <taxon>Fungi</taxon>
        <taxon>Dikarya</taxon>
        <taxon>Basidiomycota</taxon>
        <taxon>Agaricomycotina</taxon>
        <taxon>Agaricomycetes</taxon>
        <taxon>Agaricomycetidae</taxon>
        <taxon>Agaricales</taxon>
        <taxon>Pleurotineae</taxon>
        <taxon>Pleurotaceae</taxon>
        <taxon>Hohenbuehelia</taxon>
    </lineage>
</organism>
<evidence type="ECO:0000256" key="2">
    <source>
        <dbReference type="SAM" id="Phobius"/>
    </source>
</evidence>
<dbReference type="Gene3D" id="2.60.120.260">
    <property type="entry name" value="Galactose-binding domain-like"/>
    <property type="match status" value="1"/>
</dbReference>
<proteinExistence type="predicted"/>
<accession>A0ABR3J580</accession>
<dbReference type="EMBL" id="JASNQZ010000011">
    <property type="protein sequence ID" value="KAL0950657.1"/>
    <property type="molecule type" value="Genomic_DNA"/>
</dbReference>
<comment type="caution">
    <text evidence="4">The sequence shown here is derived from an EMBL/GenBank/DDBJ whole genome shotgun (WGS) entry which is preliminary data.</text>
</comment>
<feature type="transmembrane region" description="Helical" evidence="2">
    <location>
        <begin position="215"/>
        <end position="236"/>
    </location>
</feature>
<keyword evidence="5" id="KW-1185">Reference proteome</keyword>
<feature type="region of interest" description="Disordered" evidence="1">
    <location>
        <begin position="288"/>
        <end position="378"/>
    </location>
</feature>
<keyword evidence="3" id="KW-0732">Signal</keyword>
<protein>
    <submittedName>
        <fullName evidence="4">Uncharacterized protein</fullName>
    </submittedName>
</protein>
<feature type="signal peptide" evidence="3">
    <location>
        <begin position="1"/>
        <end position="28"/>
    </location>
</feature>
<dbReference type="Proteomes" id="UP001556367">
    <property type="component" value="Unassembled WGS sequence"/>
</dbReference>
<evidence type="ECO:0000256" key="1">
    <source>
        <dbReference type="SAM" id="MobiDB-lite"/>
    </source>
</evidence>
<keyword evidence="2" id="KW-0812">Transmembrane</keyword>
<dbReference type="CDD" id="cd12087">
    <property type="entry name" value="TM_EGFR-like"/>
    <property type="match status" value="1"/>
</dbReference>
<gene>
    <name evidence="4" type="ORF">HGRIS_007443</name>
</gene>
<feature type="compositionally biased region" description="Low complexity" evidence="1">
    <location>
        <begin position="338"/>
        <end position="347"/>
    </location>
</feature>
<sequence>MFSNYLLISSPLHAIVALLFALPTPAIPVNFTIDDTQGDPRTRSRVIYTPPNAWNNGASCQACTARPDASQMYMGTWTDSTFNSAPGSNNYPNTVLSASVRFNGTAVYVYCALARTASSPSGNSDMTFLIDGSVADAFNKAPPNTEGYDYHHLVFSRDGLAPTEHTLEIQNGHVDKQKSLLILDSIVYTYDDGIIASSDEPLAPGTSPKIPVTTIIAAVVASIVSVALIGLAIFLFRRYRRPKLLSRQSILEGEFSPPHTAVAVQPRNSRNSELRNVAQILPTICAQTSSPIISRPPGRHSQHSRPTRRVYPSSGPSSPLPSTPHRSHLSSGRRHDTPPSVTVSSTSGSRVNDAPPAYDFVEGAPGLTSSGRRRDRKV</sequence>
<feature type="compositionally biased region" description="Basic residues" evidence="1">
    <location>
        <begin position="297"/>
        <end position="308"/>
    </location>
</feature>
<reference evidence="5" key="1">
    <citation type="submission" date="2024-06" db="EMBL/GenBank/DDBJ databases">
        <title>Multi-omics analyses provide insights into the biosynthesis of the anticancer antibiotic pleurotin in Hohenbuehelia grisea.</title>
        <authorList>
            <person name="Weaver J.A."/>
            <person name="Alberti F."/>
        </authorList>
    </citation>
    <scope>NUCLEOTIDE SEQUENCE [LARGE SCALE GENOMIC DNA]</scope>
    <source>
        <strain evidence="5">T-177</strain>
    </source>
</reference>
<feature type="chain" id="PRO_5045719465" evidence="3">
    <location>
        <begin position="29"/>
        <end position="378"/>
    </location>
</feature>